<dbReference type="Gene3D" id="2.60.40.1610">
    <property type="entry name" value="Domain of unknown function DUF1254"/>
    <property type="match status" value="1"/>
</dbReference>
<protein>
    <recommendedName>
        <fullName evidence="5">DUF1254 domain-containing protein</fullName>
    </recommendedName>
</protein>
<evidence type="ECO:0000256" key="1">
    <source>
        <dbReference type="SAM" id="SignalP"/>
    </source>
</evidence>
<evidence type="ECO:0008006" key="5">
    <source>
        <dbReference type="Google" id="ProtNLM"/>
    </source>
</evidence>
<reference evidence="4" key="1">
    <citation type="submission" date="2006-10" db="EMBL/GenBank/DDBJ databases">
        <title>Complete sequence of Solibacter usitatus Ellin6076.</title>
        <authorList>
            <consortium name="US DOE Joint Genome Institute"/>
            <person name="Copeland A."/>
            <person name="Lucas S."/>
            <person name="Lapidus A."/>
            <person name="Barry K."/>
            <person name="Detter J.C."/>
            <person name="Glavina del Rio T."/>
            <person name="Hammon N."/>
            <person name="Israni S."/>
            <person name="Dalin E."/>
            <person name="Tice H."/>
            <person name="Pitluck S."/>
            <person name="Thompson L.S."/>
            <person name="Brettin T."/>
            <person name="Bruce D."/>
            <person name="Han C."/>
            <person name="Tapia R."/>
            <person name="Gilna P."/>
            <person name="Schmutz J."/>
            <person name="Larimer F."/>
            <person name="Land M."/>
            <person name="Hauser L."/>
            <person name="Kyrpides N."/>
            <person name="Mikhailova N."/>
            <person name="Janssen P.H."/>
            <person name="Kuske C.R."/>
            <person name="Richardson P."/>
        </authorList>
    </citation>
    <scope>NUCLEOTIDE SEQUENCE</scope>
    <source>
        <strain evidence="4">Ellin6076</strain>
    </source>
</reference>
<dbReference type="InterPro" id="IPR010679">
    <property type="entry name" value="DUF1254"/>
</dbReference>
<dbReference type="AlphaFoldDB" id="Q021M8"/>
<dbReference type="PANTHER" id="PTHR36509">
    <property type="entry name" value="BLL3101 PROTEIN"/>
    <property type="match status" value="1"/>
</dbReference>
<dbReference type="eggNOG" id="COG5361">
    <property type="taxonomic scope" value="Bacteria"/>
</dbReference>
<evidence type="ECO:0000259" key="3">
    <source>
        <dbReference type="Pfam" id="PF06863"/>
    </source>
</evidence>
<dbReference type="InParanoid" id="Q021M8"/>
<organism evidence="4">
    <name type="scientific">Solibacter usitatus (strain Ellin6076)</name>
    <dbReference type="NCBI Taxonomy" id="234267"/>
    <lineage>
        <taxon>Bacteria</taxon>
        <taxon>Pseudomonadati</taxon>
        <taxon>Acidobacteriota</taxon>
        <taxon>Terriglobia</taxon>
        <taxon>Bryobacterales</taxon>
        <taxon>Solibacteraceae</taxon>
        <taxon>Candidatus Solibacter</taxon>
    </lineage>
</organism>
<dbReference type="InterPro" id="IPR010621">
    <property type="entry name" value="DUF1214"/>
</dbReference>
<feature type="chain" id="PRO_5004162854" description="DUF1254 domain-containing protein" evidence="1">
    <location>
        <begin position="27"/>
        <end position="474"/>
    </location>
</feature>
<name>Q021M8_SOLUE</name>
<accession>Q021M8</accession>
<evidence type="ECO:0000259" key="2">
    <source>
        <dbReference type="Pfam" id="PF06742"/>
    </source>
</evidence>
<dbReference type="InterPro" id="IPR037050">
    <property type="entry name" value="DUF1254_sf"/>
</dbReference>
<proteinExistence type="predicted"/>
<keyword evidence="1" id="KW-0732">Signal</keyword>
<dbReference type="OrthoDB" id="40820at2"/>
<dbReference type="KEGG" id="sus:Acid_3386"/>
<dbReference type="PANTHER" id="PTHR36509:SF2">
    <property type="entry name" value="BLL3101 PROTEIN"/>
    <property type="match status" value="1"/>
</dbReference>
<dbReference type="SUPFAM" id="SSF160935">
    <property type="entry name" value="VPA0735-like"/>
    <property type="match status" value="1"/>
</dbReference>
<dbReference type="Pfam" id="PF06863">
    <property type="entry name" value="DUF1254"/>
    <property type="match status" value="1"/>
</dbReference>
<dbReference type="STRING" id="234267.Acid_3386"/>
<dbReference type="EMBL" id="CP000473">
    <property type="protein sequence ID" value="ABJ84359.1"/>
    <property type="molecule type" value="Genomic_DNA"/>
</dbReference>
<dbReference type="HOGENOM" id="CLU_027269_1_1_0"/>
<dbReference type="PROSITE" id="PS51257">
    <property type="entry name" value="PROKAR_LIPOPROTEIN"/>
    <property type="match status" value="1"/>
</dbReference>
<feature type="domain" description="DUF1214" evidence="2">
    <location>
        <begin position="347"/>
        <end position="455"/>
    </location>
</feature>
<dbReference type="Gene3D" id="2.60.120.600">
    <property type="entry name" value="Domain of unknown function DUF1214, C-terminal domain"/>
    <property type="match status" value="1"/>
</dbReference>
<sequence precursor="true">MKTRIVPAVAVVAICIMLAACSKSEAAGDIGVVKAQEARQIATDAYIFGYPLVTMEMTRRVMTNTAKPDGTHAPMGQFANARTYPDSSFRDVTAPNADTLYSIAWLELSHEPYIFSIPDSNGRYYLMPVLDAFSNVFQSPGKRTTGTKAQRYALTSPGWKGRLPAGITQYKSPTNLVWILGRTYCTGTPQDYKEVHAFQDQLSLVPLSAYGKTYRARDGAVNPKIDKHTAIREQVSRMDGAVFFKLMMELMKQNPPVPADAPIVNRMGKIGLVPGEDFDIGKYEAGVAAAIKDIPKTALAKIVAHRDAIGYMKNGWVISKRGGIYGTDYLLRATFAYFGLGANRPLDAIYPMAETDADGGAFNGAKKYVMHFDRGELPPVNAFWSLTMYNGEMFFVANPLNRYTLSQRDKLKFNPDGSVDFYVQAGNPGREKEANWLPAPRDKFVLMMRLYWPKETPPSILDGTWNPPAVQRAN</sequence>
<feature type="domain" description="DUF1254" evidence="3">
    <location>
        <begin position="76"/>
        <end position="206"/>
    </location>
</feature>
<dbReference type="Pfam" id="PF06742">
    <property type="entry name" value="DUF1214"/>
    <property type="match status" value="1"/>
</dbReference>
<gene>
    <name evidence="4" type="ordered locus">Acid_3386</name>
</gene>
<dbReference type="InterPro" id="IPR037049">
    <property type="entry name" value="DUF1214_C_sf"/>
</dbReference>
<evidence type="ECO:0000313" key="4">
    <source>
        <dbReference type="EMBL" id="ABJ84359.1"/>
    </source>
</evidence>
<feature type="signal peptide" evidence="1">
    <location>
        <begin position="1"/>
        <end position="26"/>
    </location>
</feature>